<dbReference type="EMBL" id="JH795866">
    <property type="protein sequence ID" value="EJU00742.1"/>
    <property type="molecule type" value="Genomic_DNA"/>
</dbReference>
<keyword evidence="8" id="KW-0479">Metal-binding</keyword>
<keyword evidence="10" id="KW-0408">Iron</keyword>
<dbReference type="STRING" id="1858805.M5G4I6"/>
<evidence type="ECO:0000313" key="16">
    <source>
        <dbReference type="Proteomes" id="UP000030653"/>
    </source>
</evidence>
<dbReference type="InterPro" id="IPR001663">
    <property type="entry name" value="Rng_hydr_dOase-A"/>
</dbReference>
<evidence type="ECO:0000256" key="8">
    <source>
        <dbReference type="ARBA" id="ARBA00022723"/>
    </source>
</evidence>
<evidence type="ECO:0000256" key="13">
    <source>
        <dbReference type="SAM" id="MobiDB-lite"/>
    </source>
</evidence>
<organism evidence="15 16">
    <name type="scientific">Dacryopinax primogenitus (strain DJM 731)</name>
    <name type="common">Brown rot fungus</name>
    <dbReference type="NCBI Taxonomy" id="1858805"/>
    <lineage>
        <taxon>Eukaryota</taxon>
        <taxon>Fungi</taxon>
        <taxon>Dikarya</taxon>
        <taxon>Basidiomycota</taxon>
        <taxon>Agaricomycotina</taxon>
        <taxon>Dacrymycetes</taxon>
        <taxon>Dacrymycetales</taxon>
        <taxon>Dacrymycetaceae</taxon>
        <taxon>Dacryopinax</taxon>
    </lineage>
</organism>
<dbReference type="GO" id="GO:0019285">
    <property type="term" value="P:glycine betaine biosynthetic process from choline"/>
    <property type="evidence" value="ECO:0007669"/>
    <property type="project" value="UniProtKB-UniPathway"/>
</dbReference>
<dbReference type="PRINTS" id="PR00090">
    <property type="entry name" value="RNGDIOXGNASE"/>
</dbReference>
<dbReference type="AlphaFoldDB" id="M5G4I6"/>
<evidence type="ECO:0000256" key="1">
    <source>
        <dbReference type="ARBA" id="ARBA00001962"/>
    </source>
</evidence>
<comment type="pathway">
    <text evidence="3">Amine and polyamine biosynthesis; betaine biosynthesis via choline pathway; betaine aldehyde from choline (monooxygenase route): step 1/1.</text>
</comment>
<dbReference type="RefSeq" id="XP_040627639.1">
    <property type="nucleotide sequence ID" value="XM_040776484.1"/>
</dbReference>
<dbReference type="Gene3D" id="2.102.10.10">
    <property type="entry name" value="Rieske [2Fe-2S] iron-sulphur domain"/>
    <property type="match status" value="1"/>
</dbReference>
<comment type="similarity">
    <text evidence="4">Belongs to the choline monooxygenase family.</text>
</comment>
<dbReference type="CDD" id="cd03469">
    <property type="entry name" value="Rieske_RO_Alpha_N"/>
    <property type="match status" value="1"/>
</dbReference>
<dbReference type="Pfam" id="PF00848">
    <property type="entry name" value="Ring_hydroxyl_A"/>
    <property type="match status" value="1"/>
</dbReference>
<feature type="region of interest" description="Disordered" evidence="13">
    <location>
        <begin position="46"/>
        <end position="65"/>
    </location>
</feature>
<gene>
    <name evidence="15" type="ORF">DACRYDRAFT_80939</name>
</gene>
<evidence type="ECO:0000256" key="9">
    <source>
        <dbReference type="ARBA" id="ARBA00023002"/>
    </source>
</evidence>
<evidence type="ECO:0000256" key="10">
    <source>
        <dbReference type="ARBA" id="ARBA00023004"/>
    </source>
</evidence>
<dbReference type="EC" id="1.14.15.7" evidence="5"/>
<dbReference type="PROSITE" id="PS51296">
    <property type="entry name" value="RIESKE"/>
    <property type="match status" value="1"/>
</dbReference>
<keyword evidence="11" id="KW-0411">Iron-sulfur</keyword>
<keyword evidence="9" id="KW-0560">Oxidoreductase</keyword>
<keyword evidence="16" id="KW-1185">Reference proteome</keyword>
<feature type="domain" description="Rieske" evidence="14">
    <location>
        <begin position="92"/>
        <end position="177"/>
    </location>
</feature>
<reference evidence="15 16" key="1">
    <citation type="journal article" date="2012" name="Science">
        <title>The Paleozoic origin of enzymatic lignin decomposition reconstructed from 31 fungal genomes.</title>
        <authorList>
            <person name="Floudas D."/>
            <person name="Binder M."/>
            <person name="Riley R."/>
            <person name="Barry K."/>
            <person name="Blanchette R.A."/>
            <person name="Henrissat B."/>
            <person name="Martinez A.T."/>
            <person name="Otillar R."/>
            <person name="Spatafora J.W."/>
            <person name="Yadav J.S."/>
            <person name="Aerts A."/>
            <person name="Benoit I."/>
            <person name="Boyd A."/>
            <person name="Carlson A."/>
            <person name="Copeland A."/>
            <person name="Coutinho P.M."/>
            <person name="de Vries R.P."/>
            <person name="Ferreira P."/>
            <person name="Findley K."/>
            <person name="Foster B."/>
            <person name="Gaskell J."/>
            <person name="Glotzer D."/>
            <person name="Gorecki P."/>
            <person name="Heitman J."/>
            <person name="Hesse C."/>
            <person name="Hori C."/>
            <person name="Igarashi K."/>
            <person name="Jurgens J.A."/>
            <person name="Kallen N."/>
            <person name="Kersten P."/>
            <person name="Kohler A."/>
            <person name="Kuees U."/>
            <person name="Kumar T.K.A."/>
            <person name="Kuo A."/>
            <person name="LaButti K."/>
            <person name="Larrondo L.F."/>
            <person name="Lindquist E."/>
            <person name="Ling A."/>
            <person name="Lombard V."/>
            <person name="Lucas S."/>
            <person name="Lundell T."/>
            <person name="Martin R."/>
            <person name="McLaughlin D.J."/>
            <person name="Morgenstern I."/>
            <person name="Morin E."/>
            <person name="Murat C."/>
            <person name="Nagy L.G."/>
            <person name="Nolan M."/>
            <person name="Ohm R.A."/>
            <person name="Patyshakuliyeva A."/>
            <person name="Rokas A."/>
            <person name="Ruiz-Duenas F.J."/>
            <person name="Sabat G."/>
            <person name="Salamov A."/>
            <person name="Samejima M."/>
            <person name="Schmutz J."/>
            <person name="Slot J.C."/>
            <person name="St John F."/>
            <person name="Stenlid J."/>
            <person name="Sun H."/>
            <person name="Sun S."/>
            <person name="Syed K."/>
            <person name="Tsang A."/>
            <person name="Wiebenga A."/>
            <person name="Young D."/>
            <person name="Pisabarro A."/>
            <person name="Eastwood D.C."/>
            <person name="Martin F."/>
            <person name="Cullen D."/>
            <person name="Grigoriev I.V."/>
            <person name="Hibbett D.S."/>
        </authorList>
    </citation>
    <scope>NUCLEOTIDE SEQUENCE [LARGE SCALE GENOMIC DNA]</scope>
    <source>
        <strain evidence="15 16">DJM-731 SS1</strain>
    </source>
</reference>
<dbReference type="SUPFAM" id="SSF55961">
    <property type="entry name" value="Bet v1-like"/>
    <property type="match status" value="1"/>
</dbReference>
<protein>
    <recommendedName>
        <fullName evidence="6">Choline monooxygenase, chloroplastic</fullName>
        <ecNumber evidence="5">1.14.15.7</ecNumber>
    </recommendedName>
</protein>
<dbReference type="PANTHER" id="PTHR43756">
    <property type="entry name" value="CHOLINE MONOOXYGENASE, CHLOROPLASTIC"/>
    <property type="match status" value="1"/>
</dbReference>
<evidence type="ECO:0000256" key="11">
    <source>
        <dbReference type="ARBA" id="ARBA00023014"/>
    </source>
</evidence>
<dbReference type="UniPathway" id="UPA00529">
    <property type="reaction ID" value="UER00430"/>
</dbReference>
<sequence>MALRFTLLSRNLLRNRYCGDIWRPSTQLGWRRHLATVSTAVARTSESQLSPQIEQATSRNNSNSTTLPASWYRSDKLCELEKRAIYSNSWFMTTHTAAFTKPGDYRVFDLAGQSIFLVMGHDGEIRGFHNVCRHRAYPLRTQPAGCSSVISCGYHAWTWNLEGGLIRAPQFKDVPNFNKSDQSLWSVHVHITRGGCIFVNLEASEVPSMSFQQFFPGLEELLDDVDFARFKLLVLYPLRSPLSLTTRIDGFQECYHCQVAHPSLAKSFDINNYSLMNHPTYTQHVAIPSSNAKDAYGNSNALFLYLYPSSAINCFETGWQTSFTSPIDARTCRVSMEYWVDKSLSEQEKEDFVKSFYQVFKEDCDLCEKVQKNVDAGVYSKGVLHPTHESGVLAYQARTRELVLQHAALEESVGHEINPSNRVDQSTGVMDRPEDRLCARLEHREWRLGNKV</sequence>
<dbReference type="GO" id="GO:0005506">
    <property type="term" value="F:iron ion binding"/>
    <property type="evidence" value="ECO:0007669"/>
    <property type="project" value="InterPro"/>
</dbReference>
<evidence type="ECO:0000256" key="7">
    <source>
        <dbReference type="ARBA" id="ARBA00022714"/>
    </source>
</evidence>
<dbReference type="HOGENOM" id="CLU_026244_1_2_1"/>
<dbReference type="InterPro" id="IPR015879">
    <property type="entry name" value="Ring_hydroxy_dOase_asu_C_dom"/>
</dbReference>
<evidence type="ECO:0000256" key="12">
    <source>
        <dbReference type="ARBA" id="ARBA00049097"/>
    </source>
</evidence>
<dbReference type="GO" id="GO:0051537">
    <property type="term" value="F:2 iron, 2 sulfur cluster binding"/>
    <property type="evidence" value="ECO:0007669"/>
    <property type="project" value="UniProtKB-KW"/>
</dbReference>
<dbReference type="OrthoDB" id="426882at2759"/>
<comment type="function">
    <text evidence="2">Catalyzes the first step of the osmoprotectant glycine betaine synthesis.</text>
</comment>
<dbReference type="GO" id="GO:0019133">
    <property type="term" value="F:choline monooxygenase activity"/>
    <property type="evidence" value="ECO:0007669"/>
    <property type="project" value="UniProtKB-EC"/>
</dbReference>
<dbReference type="InterPro" id="IPR036922">
    <property type="entry name" value="Rieske_2Fe-2S_sf"/>
</dbReference>
<evidence type="ECO:0000259" key="14">
    <source>
        <dbReference type="PROSITE" id="PS51296"/>
    </source>
</evidence>
<proteinExistence type="inferred from homology"/>
<dbReference type="GeneID" id="63691546"/>
<dbReference type="Pfam" id="PF00355">
    <property type="entry name" value="Rieske"/>
    <property type="match status" value="1"/>
</dbReference>
<evidence type="ECO:0000256" key="6">
    <source>
        <dbReference type="ARBA" id="ARBA00014931"/>
    </source>
</evidence>
<dbReference type="PANTHER" id="PTHR43756:SF5">
    <property type="entry name" value="CHOLINE MONOOXYGENASE, CHLOROPLASTIC"/>
    <property type="match status" value="1"/>
</dbReference>
<evidence type="ECO:0000256" key="2">
    <source>
        <dbReference type="ARBA" id="ARBA00002149"/>
    </source>
</evidence>
<comment type="cofactor">
    <cofactor evidence="1">
        <name>Fe cation</name>
        <dbReference type="ChEBI" id="CHEBI:24875"/>
    </cofactor>
</comment>
<name>M5G4I6_DACPD</name>
<dbReference type="SUPFAM" id="SSF50022">
    <property type="entry name" value="ISP domain"/>
    <property type="match status" value="1"/>
</dbReference>
<dbReference type="OMA" id="DGFQECY"/>
<keyword evidence="7" id="KW-0001">2Fe-2S</keyword>
<evidence type="ECO:0000256" key="4">
    <source>
        <dbReference type="ARBA" id="ARBA00010848"/>
    </source>
</evidence>
<evidence type="ECO:0000256" key="3">
    <source>
        <dbReference type="ARBA" id="ARBA00004866"/>
    </source>
</evidence>
<comment type="catalytic activity">
    <reaction evidence="12">
        <text>choline + 2 reduced [2Fe-2S]-[ferredoxin] + O2 + 2 H(+) = betaine aldehyde hydrate + 2 oxidized [2Fe-2S]-[ferredoxin] + H2O</text>
        <dbReference type="Rhea" id="RHEA:17769"/>
        <dbReference type="Rhea" id="RHEA-COMP:10000"/>
        <dbReference type="Rhea" id="RHEA-COMP:10001"/>
        <dbReference type="ChEBI" id="CHEBI:15354"/>
        <dbReference type="ChEBI" id="CHEBI:15377"/>
        <dbReference type="ChEBI" id="CHEBI:15378"/>
        <dbReference type="ChEBI" id="CHEBI:15379"/>
        <dbReference type="ChEBI" id="CHEBI:15870"/>
        <dbReference type="ChEBI" id="CHEBI:33737"/>
        <dbReference type="ChEBI" id="CHEBI:33738"/>
        <dbReference type="EC" id="1.14.15.7"/>
    </reaction>
</comment>
<evidence type="ECO:0000313" key="15">
    <source>
        <dbReference type="EMBL" id="EJU00742.1"/>
    </source>
</evidence>
<accession>M5G4I6</accession>
<evidence type="ECO:0000256" key="5">
    <source>
        <dbReference type="ARBA" id="ARBA00012763"/>
    </source>
</evidence>
<dbReference type="Proteomes" id="UP000030653">
    <property type="component" value="Unassembled WGS sequence"/>
</dbReference>
<dbReference type="InterPro" id="IPR017941">
    <property type="entry name" value="Rieske_2Fe-2S"/>
</dbReference>
<dbReference type="Gene3D" id="3.90.380.10">
    <property type="entry name" value="Naphthalene 1,2-dioxygenase Alpha Subunit, Chain A, domain 1"/>
    <property type="match status" value="1"/>
</dbReference>